<keyword evidence="12" id="KW-1185">Reference proteome</keyword>
<accession>A0A6P1DX00</accession>
<comment type="caution">
    <text evidence="11">The sequence shown here is derived from an EMBL/GenBank/DDBJ whole genome shotgun (WGS) entry which is preliminary data.</text>
</comment>
<protein>
    <submittedName>
        <fullName evidence="11">Threonine/serine exporter family protein</fullName>
    </submittedName>
</protein>
<comment type="similarity">
    <text evidence="7">Belongs to the ThrE exporter (TC 2.A.79) family.</text>
</comment>
<proteinExistence type="inferred from homology"/>
<feature type="transmembrane region" description="Helical" evidence="8">
    <location>
        <begin position="228"/>
        <end position="248"/>
    </location>
</feature>
<comment type="subcellular location">
    <subcellularLocation>
        <location evidence="1">Cell membrane</location>
        <topology evidence="1">Multi-pass membrane protein</topology>
    </subcellularLocation>
</comment>
<evidence type="ECO:0000313" key="12">
    <source>
        <dbReference type="Proteomes" id="UP000471640"/>
    </source>
</evidence>
<dbReference type="InterPro" id="IPR024528">
    <property type="entry name" value="ThrE_2"/>
</dbReference>
<dbReference type="InterPro" id="IPR010619">
    <property type="entry name" value="ThrE-like_N"/>
</dbReference>
<feature type="transmembrane region" description="Helical" evidence="8">
    <location>
        <begin position="81"/>
        <end position="101"/>
    </location>
</feature>
<feature type="transmembrane region" description="Helical" evidence="8">
    <location>
        <begin position="176"/>
        <end position="194"/>
    </location>
</feature>
<reference evidence="12" key="1">
    <citation type="journal article" date="2020" name="Microbiol. Resour. Announc.">
        <title>Draft Genome Sequences of Thiorhodococcus mannitoliphagus and Thiorhodococcus minor, Purple Sulfur Photosynthetic Bacteria in the Gammaproteobacterial Family Chromatiaceae.</title>
        <authorList>
            <person name="Aviles F.A."/>
            <person name="Meyer T.E."/>
            <person name="Kyndt J.A."/>
        </authorList>
    </citation>
    <scope>NUCLEOTIDE SEQUENCE [LARGE SCALE GENOMIC DNA]</scope>
    <source>
        <strain evidence="12">DSM 18266</strain>
    </source>
</reference>
<evidence type="ECO:0000256" key="7">
    <source>
        <dbReference type="ARBA" id="ARBA00034125"/>
    </source>
</evidence>
<feature type="transmembrane region" description="Helical" evidence="8">
    <location>
        <begin position="113"/>
        <end position="137"/>
    </location>
</feature>
<dbReference type="Pfam" id="PF12821">
    <property type="entry name" value="ThrE_2"/>
    <property type="match status" value="1"/>
</dbReference>
<organism evidence="11 12">
    <name type="scientific">Thiorhodococcus mannitoliphagus</name>
    <dbReference type="NCBI Taxonomy" id="329406"/>
    <lineage>
        <taxon>Bacteria</taxon>
        <taxon>Pseudomonadati</taxon>
        <taxon>Pseudomonadota</taxon>
        <taxon>Gammaproteobacteria</taxon>
        <taxon>Chromatiales</taxon>
        <taxon>Chromatiaceae</taxon>
        <taxon>Thiorhodococcus</taxon>
    </lineage>
</organism>
<evidence type="ECO:0000256" key="2">
    <source>
        <dbReference type="ARBA" id="ARBA00022475"/>
    </source>
</evidence>
<dbReference type="PANTHER" id="PTHR34390:SF1">
    <property type="entry name" value="SUCCINATE TRANSPORTER SUBUNIT YJJB-RELATED"/>
    <property type="match status" value="1"/>
</dbReference>
<feature type="transmembrane region" description="Helical" evidence="8">
    <location>
        <begin position="268"/>
        <end position="290"/>
    </location>
</feature>
<keyword evidence="3" id="KW-0997">Cell inner membrane</keyword>
<feature type="transmembrane region" description="Helical" evidence="8">
    <location>
        <begin position="200"/>
        <end position="219"/>
    </location>
</feature>
<evidence type="ECO:0000259" key="9">
    <source>
        <dbReference type="Pfam" id="PF06738"/>
    </source>
</evidence>
<evidence type="ECO:0000256" key="1">
    <source>
        <dbReference type="ARBA" id="ARBA00004651"/>
    </source>
</evidence>
<feature type="transmembrane region" description="Helical" evidence="8">
    <location>
        <begin position="43"/>
        <end position="61"/>
    </location>
</feature>
<feature type="non-terminal residue" evidence="11">
    <location>
        <position position="1"/>
    </location>
</feature>
<reference evidence="11 12" key="2">
    <citation type="submission" date="2020-02" db="EMBL/GenBank/DDBJ databases">
        <title>Genome sequences of Thiorhodococcus mannitoliphagus and Thiorhodococcus minor, purple sulfur photosynthetic bacteria in the gammaproteobacterial family, Chromatiaceae.</title>
        <authorList>
            <person name="Aviles F.A."/>
            <person name="Meyer T.E."/>
            <person name="Kyndt J.A."/>
        </authorList>
    </citation>
    <scope>NUCLEOTIDE SEQUENCE [LARGE SCALE GENOMIC DNA]</scope>
    <source>
        <strain evidence="11 12">DSM 18266</strain>
    </source>
</reference>
<dbReference type="PANTHER" id="PTHR34390">
    <property type="entry name" value="UPF0442 PROTEIN YJJB-RELATED"/>
    <property type="match status" value="1"/>
</dbReference>
<dbReference type="Proteomes" id="UP000471640">
    <property type="component" value="Unassembled WGS sequence"/>
</dbReference>
<dbReference type="EMBL" id="JAAIJR010000058">
    <property type="protein sequence ID" value="NEX21511.1"/>
    <property type="molecule type" value="Genomic_DNA"/>
</dbReference>
<dbReference type="InterPro" id="IPR050539">
    <property type="entry name" value="ThrE_Dicarb/AminoAcid_Exp"/>
</dbReference>
<evidence type="ECO:0000313" key="11">
    <source>
        <dbReference type="EMBL" id="NEX21511.1"/>
    </source>
</evidence>
<keyword evidence="5 8" id="KW-1133">Transmembrane helix</keyword>
<keyword evidence="2" id="KW-1003">Cell membrane</keyword>
<keyword evidence="6 8" id="KW-0472">Membrane</keyword>
<evidence type="ECO:0000256" key="3">
    <source>
        <dbReference type="ARBA" id="ARBA00022519"/>
    </source>
</evidence>
<evidence type="ECO:0000256" key="5">
    <source>
        <dbReference type="ARBA" id="ARBA00022989"/>
    </source>
</evidence>
<evidence type="ECO:0000256" key="4">
    <source>
        <dbReference type="ARBA" id="ARBA00022692"/>
    </source>
</evidence>
<dbReference type="AlphaFoldDB" id="A0A6P1DX00"/>
<evidence type="ECO:0000259" key="10">
    <source>
        <dbReference type="Pfam" id="PF12821"/>
    </source>
</evidence>
<feature type="domain" description="Threonine/serine exporter-like N-terminal" evidence="9">
    <location>
        <begin position="13"/>
        <end position="133"/>
    </location>
</feature>
<evidence type="ECO:0000256" key="8">
    <source>
        <dbReference type="SAM" id="Phobius"/>
    </source>
</evidence>
<feature type="domain" description="Threonine/Serine exporter ThrE" evidence="10">
    <location>
        <begin position="155"/>
        <end position="281"/>
    </location>
</feature>
<gene>
    <name evidence="11" type="ORF">G3480_14535</name>
</gene>
<dbReference type="Pfam" id="PF06738">
    <property type="entry name" value="ThrE"/>
    <property type="match status" value="1"/>
</dbReference>
<dbReference type="GO" id="GO:0005886">
    <property type="term" value="C:plasma membrane"/>
    <property type="evidence" value="ECO:0007669"/>
    <property type="project" value="UniProtKB-SubCell"/>
</dbReference>
<feature type="transmembrane region" description="Helical" evidence="8">
    <location>
        <begin position="149"/>
        <end position="169"/>
    </location>
</feature>
<sequence length="300" mass="31774">LTVRLRSERLSAFLRTGCPVSLEYAAGAGSGQFLRASMARRRLNQLGGTLVAGILAGLFYFGVTDLLIWAGHPSPHHEAGYTSSLLFLIPGFPLITAGLDLARLDLTAGISRLTYALLVVAVSSVGAWVVTVLFDLVPQTAPALTLSDWNLIPLQFIASFCGVFGFASIFNTPPRIALAAALIGAIANLGRLQLVEFDVPLQAAAPCATLLVGILAHWVSPRLRCPRIVLSVPAVLIMIPGTTAYRALVYANQGMSLEAMTSAYETTFIIAGIATGLALARLLTDGVWAFEDQLPGSKRA</sequence>
<name>A0A6P1DX00_9GAMM</name>
<dbReference type="GO" id="GO:0015744">
    <property type="term" value="P:succinate transport"/>
    <property type="evidence" value="ECO:0007669"/>
    <property type="project" value="TreeGrafter"/>
</dbReference>
<evidence type="ECO:0000256" key="6">
    <source>
        <dbReference type="ARBA" id="ARBA00023136"/>
    </source>
</evidence>
<dbReference type="GO" id="GO:0022857">
    <property type="term" value="F:transmembrane transporter activity"/>
    <property type="evidence" value="ECO:0007669"/>
    <property type="project" value="InterPro"/>
</dbReference>
<keyword evidence="4 8" id="KW-0812">Transmembrane</keyword>